<dbReference type="EMBL" id="CP124616">
    <property type="protein sequence ID" value="WGW04773.1"/>
    <property type="molecule type" value="Genomic_DNA"/>
</dbReference>
<dbReference type="Proteomes" id="UP001241605">
    <property type="component" value="Chromosome"/>
</dbReference>
<evidence type="ECO:0000256" key="1">
    <source>
        <dbReference type="SAM" id="SignalP"/>
    </source>
</evidence>
<feature type="signal peptide" evidence="1">
    <location>
        <begin position="1"/>
        <end position="23"/>
    </location>
</feature>
<evidence type="ECO:0000313" key="2">
    <source>
        <dbReference type="EMBL" id="WGW04773.1"/>
    </source>
</evidence>
<organism evidence="2 3">
    <name type="scientific">Tropicibacter oceani</name>
    <dbReference type="NCBI Taxonomy" id="3058420"/>
    <lineage>
        <taxon>Bacteria</taxon>
        <taxon>Pseudomonadati</taxon>
        <taxon>Pseudomonadota</taxon>
        <taxon>Alphaproteobacteria</taxon>
        <taxon>Rhodobacterales</taxon>
        <taxon>Roseobacteraceae</taxon>
        <taxon>Tropicibacter</taxon>
    </lineage>
</organism>
<feature type="chain" id="PRO_5046487694" description="DUF302 domain-containing protein" evidence="1">
    <location>
        <begin position="24"/>
        <end position="189"/>
    </location>
</feature>
<evidence type="ECO:0008006" key="4">
    <source>
        <dbReference type="Google" id="ProtNLM"/>
    </source>
</evidence>
<protein>
    <recommendedName>
        <fullName evidence="4">DUF302 domain-containing protein</fullName>
    </recommendedName>
</protein>
<proteinExistence type="predicted"/>
<keyword evidence="1" id="KW-0732">Signal</keyword>
<dbReference type="RefSeq" id="WP_282301409.1">
    <property type="nucleotide sequence ID" value="NZ_CP124616.1"/>
</dbReference>
<sequence>MAMMKRIGMTATALVLLAAGASAQMMHGHGHGQMHGADGTGHDEMTMPGLRGLDATPEESAELAVMFRNFHLIERTVENLPNGIRTVTFSKDPEVMEVLVSHAVGMIDRVGQKRDPQIFIQSPTLDIFFARGEGILSEIDITDEGLVVIQTSDDPELVEALHIHAAEVSDMAARGMQAVHEMMMQRAAN</sequence>
<reference evidence="2 3" key="1">
    <citation type="submission" date="2023-05" db="EMBL/GenBank/DDBJ databases">
        <title>YMD87, complete Genome.</title>
        <authorList>
            <person name="Zhang J."/>
            <person name="Xu X."/>
        </authorList>
    </citation>
    <scope>NUCLEOTIDE SEQUENCE [LARGE SCALE GENOMIC DNA]</scope>
    <source>
        <strain evidence="2 3">YMD87</strain>
    </source>
</reference>
<gene>
    <name evidence="2" type="ORF">QF118_04270</name>
</gene>
<evidence type="ECO:0000313" key="3">
    <source>
        <dbReference type="Proteomes" id="UP001241605"/>
    </source>
</evidence>
<keyword evidence="3" id="KW-1185">Reference proteome</keyword>
<name>A0ABY8QLD8_9RHOB</name>
<accession>A0ABY8QLD8</accession>